<dbReference type="EMBL" id="FWXB01000003">
    <property type="protein sequence ID" value="SMC11408.1"/>
    <property type="molecule type" value="Genomic_DNA"/>
</dbReference>
<dbReference type="CDD" id="cd01293">
    <property type="entry name" value="Bact_CD"/>
    <property type="match status" value="1"/>
</dbReference>
<protein>
    <submittedName>
        <fullName evidence="5">Cytosine deaminase</fullName>
        <ecNumber evidence="5">3.5.4.1</ecNumber>
    </submittedName>
</protein>
<dbReference type="EC" id="3.5.4.1" evidence="5"/>
<dbReference type="InterPro" id="IPR011059">
    <property type="entry name" value="Metal-dep_hydrolase_composite"/>
</dbReference>
<dbReference type="Pfam" id="PF07969">
    <property type="entry name" value="Amidohydro_3"/>
    <property type="match status" value="1"/>
</dbReference>
<dbReference type="SUPFAM" id="SSF51556">
    <property type="entry name" value="Metallo-dependent hydrolases"/>
    <property type="match status" value="1"/>
</dbReference>
<keyword evidence="6" id="KW-1185">Reference proteome</keyword>
<feature type="region of interest" description="Disordered" evidence="3">
    <location>
        <begin position="403"/>
        <end position="425"/>
    </location>
</feature>
<dbReference type="PANTHER" id="PTHR32027">
    <property type="entry name" value="CYTOSINE DEAMINASE"/>
    <property type="match status" value="1"/>
</dbReference>
<keyword evidence="1" id="KW-0479">Metal-binding</keyword>
<evidence type="ECO:0000313" key="6">
    <source>
        <dbReference type="Proteomes" id="UP000193224"/>
    </source>
</evidence>
<dbReference type="InterPro" id="IPR013108">
    <property type="entry name" value="Amidohydro_3"/>
</dbReference>
<reference evidence="5 6" key="1">
    <citation type="submission" date="2017-03" db="EMBL/GenBank/DDBJ databases">
        <authorList>
            <person name="Afonso C.L."/>
            <person name="Miller P.J."/>
            <person name="Scott M.A."/>
            <person name="Spackman E."/>
            <person name="Goraichik I."/>
            <person name="Dimitrov K.M."/>
            <person name="Suarez D.L."/>
            <person name="Swayne D.E."/>
        </authorList>
    </citation>
    <scope>NUCLEOTIDE SEQUENCE [LARGE SCALE GENOMIC DNA]</scope>
    <source>
        <strain evidence="5 6">CECT 7745</strain>
    </source>
</reference>
<dbReference type="PANTHER" id="PTHR32027:SF0">
    <property type="entry name" value="CYTOSINE DEAMINASE"/>
    <property type="match status" value="1"/>
</dbReference>
<dbReference type="InterPro" id="IPR032466">
    <property type="entry name" value="Metal_Hydrolase"/>
</dbReference>
<dbReference type="FunFam" id="3.20.20.140:FF:000019">
    <property type="entry name" value="Cytosine deaminase"/>
    <property type="match status" value="1"/>
</dbReference>
<dbReference type="Gene3D" id="2.30.40.10">
    <property type="entry name" value="Urease, subunit C, domain 1"/>
    <property type="match status" value="1"/>
</dbReference>
<keyword evidence="2 5" id="KW-0378">Hydrolase</keyword>
<organism evidence="5 6">
    <name type="scientific">Roseovarius aestuarii</name>
    <dbReference type="NCBI Taxonomy" id="475083"/>
    <lineage>
        <taxon>Bacteria</taxon>
        <taxon>Pseudomonadati</taxon>
        <taxon>Pseudomonadota</taxon>
        <taxon>Alphaproteobacteria</taxon>
        <taxon>Rhodobacterales</taxon>
        <taxon>Roseobacteraceae</taxon>
        <taxon>Roseovarius</taxon>
    </lineage>
</organism>
<dbReference type="Gene3D" id="3.20.20.140">
    <property type="entry name" value="Metal-dependent hydrolases"/>
    <property type="match status" value="1"/>
</dbReference>
<dbReference type="RefSeq" id="WP_085799359.1">
    <property type="nucleotide sequence ID" value="NZ_FWXB01000003.1"/>
</dbReference>
<evidence type="ECO:0000259" key="4">
    <source>
        <dbReference type="Pfam" id="PF07969"/>
    </source>
</evidence>
<evidence type="ECO:0000256" key="3">
    <source>
        <dbReference type="SAM" id="MobiDB-lite"/>
    </source>
</evidence>
<dbReference type="GO" id="GO:0004131">
    <property type="term" value="F:cytosine deaminase activity"/>
    <property type="evidence" value="ECO:0007669"/>
    <property type="project" value="UniProtKB-EC"/>
</dbReference>
<sequence length="425" mass="46281">MFDLIVKGGTLPDGTVADIGITGDRIAEVGKIEAEAGRVIDASGDLVSPPFVDPHFHLDATQSYGIPRINASGTLLEGIGLWGELKGVMTQDEVVERALTYCDWAASMGLLHIRSHVDTCDDRLLGVEALLDVREKVKDYIDLQLVAFPQDGFYRDPTARENTIRALDMGVDVVGGIPHFERTMADGAASVRELCEIAAERGLMVDMHCDETDDPMSRHIEALAYETQRLGLQGRVAGSHLTSMHSMDSYYVSKLLPLMAEAEVAAIPNPLINIMLQGRHDTFPKRRGLTRVREMLAMGIRVGFGQDCVLDPWYSLGTGDMLDVAFMGLHVAQMSSPDEMRKCFDMVTTDSAAIMGLGDYGLKVGAQASLVVLDAGNPIEAVRLRATRLHVVAKGKLISSTPRSDASLNLPGRDDTVRRRHSAHS</sequence>
<dbReference type="AlphaFoldDB" id="A0A1X7BP52"/>
<accession>A0A1X7BP52</accession>
<proteinExistence type="predicted"/>
<dbReference type="OrthoDB" id="9815027at2"/>
<dbReference type="GO" id="GO:0035888">
    <property type="term" value="F:isoguanine deaminase activity"/>
    <property type="evidence" value="ECO:0007669"/>
    <property type="project" value="TreeGrafter"/>
</dbReference>
<dbReference type="InterPro" id="IPR052349">
    <property type="entry name" value="Metallo-hydrolase_Enzymes"/>
</dbReference>
<evidence type="ECO:0000256" key="2">
    <source>
        <dbReference type="ARBA" id="ARBA00022801"/>
    </source>
</evidence>
<feature type="domain" description="Amidohydrolase 3" evidence="4">
    <location>
        <begin position="38"/>
        <end position="394"/>
    </location>
</feature>
<evidence type="ECO:0000313" key="5">
    <source>
        <dbReference type="EMBL" id="SMC11408.1"/>
    </source>
</evidence>
<dbReference type="SUPFAM" id="SSF51338">
    <property type="entry name" value="Composite domain of metallo-dependent hydrolases"/>
    <property type="match status" value="1"/>
</dbReference>
<name>A0A1X7BP52_9RHOB</name>
<dbReference type="GO" id="GO:0046872">
    <property type="term" value="F:metal ion binding"/>
    <property type="evidence" value="ECO:0007669"/>
    <property type="project" value="UniProtKB-KW"/>
</dbReference>
<dbReference type="GO" id="GO:0006209">
    <property type="term" value="P:cytosine catabolic process"/>
    <property type="evidence" value="ECO:0007669"/>
    <property type="project" value="TreeGrafter"/>
</dbReference>
<dbReference type="NCBIfam" id="NF005748">
    <property type="entry name" value="PRK07572.1"/>
    <property type="match status" value="1"/>
</dbReference>
<evidence type="ECO:0000256" key="1">
    <source>
        <dbReference type="ARBA" id="ARBA00022723"/>
    </source>
</evidence>
<dbReference type="Proteomes" id="UP000193224">
    <property type="component" value="Unassembled WGS sequence"/>
</dbReference>
<gene>
    <name evidence="5" type="primary">codA</name>
    <name evidence="5" type="ORF">ROA7745_01221</name>
</gene>